<evidence type="ECO:0000256" key="12">
    <source>
        <dbReference type="ARBA" id="ARBA00044550"/>
    </source>
</evidence>
<keyword evidence="2" id="KW-0479">Metal-binding</keyword>
<evidence type="ECO:0000256" key="1">
    <source>
        <dbReference type="ARBA" id="ARBA00005446"/>
    </source>
</evidence>
<protein>
    <recommendedName>
        <fullName evidence="11">ATP-dependent DNA helicase RecQ</fullName>
        <ecNumber evidence="10">5.6.2.4</ecNumber>
    </recommendedName>
    <alternativeName>
        <fullName evidence="12">DNA 3'-5' helicase RecQ</fullName>
    </alternativeName>
</protein>
<keyword evidence="6" id="KW-0067">ATP-binding</keyword>
<evidence type="ECO:0000259" key="14">
    <source>
        <dbReference type="PROSITE" id="PS51194"/>
    </source>
</evidence>
<keyword evidence="5 15" id="KW-0347">Helicase</keyword>
<dbReference type="SUPFAM" id="SSF52540">
    <property type="entry name" value="P-loop containing nucleoside triphosphate hydrolases"/>
    <property type="match status" value="1"/>
</dbReference>
<evidence type="ECO:0000259" key="13">
    <source>
        <dbReference type="PROSITE" id="PS51192"/>
    </source>
</evidence>
<keyword evidence="16" id="KW-1185">Reference proteome</keyword>
<keyword evidence="7" id="KW-0238">DNA-binding</keyword>
<reference evidence="16" key="1">
    <citation type="journal article" date="2019" name="Int. J. Syst. Evol. Microbiol.">
        <title>The Global Catalogue of Microorganisms (GCM) 10K type strain sequencing project: providing services to taxonomists for standard genome sequencing and annotation.</title>
        <authorList>
            <consortium name="The Broad Institute Genomics Platform"/>
            <consortium name="The Broad Institute Genome Sequencing Center for Infectious Disease"/>
            <person name="Wu L."/>
            <person name="Ma J."/>
        </authorList>
    </citation>
    <scope>NUCLEOTIDE SEQUENCE [LARGE SCALE GENOMIC DNA]</scope>
    <source>
        <strain evidence="16">CECT 7956</strain>
    </source>
</reference>
<evidence type="ECO:0000256" key="5">
    <source>
        <dbReference type="ARBA" id="ARBA00022806"/>
    </source>
</evidence>
<comment type="catalytic activity">
    <reaction evidence="9">
        <text>Couples ATP hydrolysis with the unwinding of duplex DNA by translocating in the 3'-5' direction.</text>
        <dbReference type="EC" id="5.6.2.4"/>
    </reaction>
</comment>
<evidence type="ECO:0000256" key="11">
    <source>
        <dbReference type="ARBA" id="ARBA00044535"/>
    </source>
</evidence>
<dbReference type="RefSeq" id="WP_379835132.1">
    <property type="nucleotide sequence ID" value="NZ_JBHRYQ010000001.1"/>
</dbReference>
<evidence type="ECO:0000256" key="10">
    <source>
        <dbReference type="ARBA" id="ARBA00034808"/>
    </source>
</evidence>
<dbReference type="InterPro" id="IPR027417">
    <property type="entry name" value="P-loop_NTPase"/>
</dbReference>
<evidence type="ECO:0000256" key="6">
    <source>
        <dbReference type="ARBA" id="ARBA00022840"/>
    </source>
</evidence>
<dbReference type="InterPro" id="IPR014001">
    <property type="entry name" value="Helicase_ATP-bd"/>
</dbReference>
<dbReference type="Proteomes" id="UP001595616">
    <property type="component" value="Unassembled WGS sequence"/>
</dbReference>
<dbReference type="PROSITE" id="PS51192">
    <property type="entry name" value="HELICASE_ATP_BIND_1"/>
    <property type="match status" value="1"/>
</dbReference>
<evidence type="ECO:0000256" key="3">
    <source>
        <dbReference type="ARBA" id="ARBA00022741"/>
    </source>
</evidence>
<evidence type="ECO:0000313" key="16">
    <source>
        <dbReference type="Proteomes" id="UP001595616"/>
    </source>
</evidence>
<dbReference type="SMART" id="SM00487">
    <property type="entry name" value="DEXDc"/>
    <property type="match status" value="1"/>
</dbReference>
<dbReference type="InterPro" id="IPR036388">
    <property type="entry name" value="WH-like_DNA-bd_sf"/>
</dbReference>
<keyword evidence="8" id="KW-0413">Isomerase</keyword>
<dbReference type="PROSITE" id="PS51194">
    <property type="entry name" value="HELICASE_CTER"/>
    <property type="match status" value="1"/>
</dbReference>
<evidence type="ECO:0000256" key="2">
    <source>
        <dbReference type="ARBA" id="ARBA00022723"/>
    </source>
</evidence>
<gene>
    <name evidence="15" type="ORF">ACFOOI_03535</name>
</gene>
<name>A0ABV7YRY0_9BACT</name>
<dbReference type="SMART" id="SM00490">
    <property type="entry name" value="HELICc"/>
    <property type="match status" value="1"/>
</dbReference>
<feature type="domain" description="Helicase ATP-binding" evidence="13">
    <location>
        <begin position="25"/>
        <end position="193"/>
    </location>
</feature>
<organism evidence="15 16">
    <name type="scientific">Lacihabitans lacunae</name>
    <dbReference type="NCBI Taxonomy" id="1028214"/>
    <lineage>
        <taxon>Bacteria</taxon>
        <taxon>Pseudomonadati</taxon>
        <taxon>Bacteroidota</taxon>
        <taxon>Cytophagia</taxon>
        <taxon>Cytophagales</taxon>
        <taxon>Leadbetterellaceae</taxon>
        <taxon>Lacihabitans</taxon>
    </lineage>
</organism>
<dbReference type="Pfam" id="PF16124">
    <property type="entry name" value="RecQ_Zn_bind"/>
    <property type="match status" value="1"/>
</dbReference>
<dbReference type="CDD" id="cd17920">
    <property type="entry name" value="DEXHc_RecQ"/>
    <property type="match status" value="1"/>
</dbReference>
<dbReference type="Pfam" id="PF00270">
    <property type="entry name" value="DEAD"/>
    <property type="match status" value="1"/>
</dbReference>
<accession>A0ABV7YRY0</accession>
<evidence type="ECO:0000256" key="7">
    <source>
        <dbReference type="ARBA" id="ARBA00023125"/>
    </source>
</evidence>
<dbReference type="Pfam" id="PF00271">
    <property type="entry name" value="Helicase_C"/>
    <property type="match status" value="1"/>
</dbReference>
<dbReference type="GO" id="GO:0004386">
    <property type="term" value="F:helicase activity"/>
    <property type="evidence" value="ECO:0007669"/>
    <property type="project" value="UniProtKB-KW"/>
</dbReference>
<evidence type="ECO:0000256" key="4">
    <source>
        <dbReference type="ARBA" id="ARBA00022801"/>
    </source>
</evidence>
<evidence type="ECO:0000256" key="9">
    <source>
        <dbReference type="ARBA" id="ARBA00034617"/>
    </source>
</evidence>
<dbReference type="Gene3D" id="3.40.50.300">
    <property type="entry name" value="P-loop containing nucleotide triphosphate hydrolases"/>
    <property type="match status" value="2"/>
</dbReference>
<dbReference type="EC" id="5.6.2.4" evidence="10"/>
<sequence length="633" mass="72660">MLSPLEILKKYWGYTQFRPLQAEIIETVLSGTDTLALLPTGGGKSICFQVPGLAVDGVCIVISPLIALMKDQVYQLNKRDIAAKAVFSGMPFTEIDKTLDEAAAGNLKFLYVSPERIRTKLFIERLKRMKVGLLAIDEAHCISKWGHDFRPAYMQIKEIKQYIPKVPTIALTATATNLVRKEIIEQLNLKNCEVFVQSFARKNLCYSVIESDYKEKKIAQILHRIQGSAIVYSKTRKQTVEITKSLAKLGVKADFYHAGLSVKERNTKQDAWIKNQTRVIVSTNAFGMGIDKPDVRVVIHTDLPENMEAYYQESGRAGRDNEKAYAVSLFNPNDLENLEKNLQLKYPEISFIKKVYQSLCNYFKLAWGAEIWESFDFDIHDFASTFGLNPRDTHYALKILENQNIIFLNDAYFNPSKVKIIASSKEFYGFQLRNPNYEPFTKTLLRIYGGEIFTNYLIISEIEIGNLTFSSFDEVIKTLTFMHNQKLIDYVPQKSKPQLGFLSARQDAENLSIDYRELEIRKRNDKKALRAISQYTLNTSKCRMLMIQDYFDEITSQACGICDNCLKLKKAGLSDDISEKYALQIKNLMPVSMNKLEAEPFFEDKELLIKILRYKIDNQVWGVDDYGLIYEKN</sequence>
<dbReference type="NCBIfam" id="TIGR00614">
    <property type="entry name" value="recQ_fam"/>
    <property type="match status" value="1"/>
</dbReference>
<dbReference type="InterPro" id="IPR004589">
    <property type="entry name" value="DNA_helicase_ATP-dep_RecQ"/>
</dbReference>
<proteinExistence type="inferred from homology"/>
<comment type="similarity">
    <text evidence="1">Belongs to the helicase family. RecQ subfamily.</text>
</comment>
<evidence type="ECO:0000313" key="15">
    <source>
        <dbReference type="EMBL" id="MFC3809716.1"/>
    </source>
</evidence>
<dbReference type="InterPro" id="IPR001650">
    <property type="entry name" value="Helicase_C-like"/>
</dbReference>
<dbReference type="PANTHER" id="PTHR13710">
    <property type="entry name" value="DNA HELICASE RECQ FAMILY MEMBER"/>
    <property type="match status" value="1"/>
</dbReference>
<keyword evidence="4" id="KW-0378">Hydrolase</keyword>
<evidence type="ECO:0000256" key="8">
    <source>
        <dbReference type="ARBA" id="ARBA00023235"/>
    </source>
</evidence>
<dbReference type="InterPro" id="IPR011545">
    <property type="entry name" value="DEAD/DEAH_box_helicase_dom"/>
</dbReference>
<keyword evidence="3" id="KW-0547">Nucleotide-binding</keyword>
<dbReference type="PANTHER" id="PTHR13710:SF105">
    <property type="entry name" value="ATP-DEPENDENT DNA HELICASE Q1"/>
    <property type="match status" value="1"/>
</dbReference>
<comment type="caution">
    <text evidence="15">The sequence shown here is derived from an EMBL/GenBank/DDBJ whole genome shotgun (WGS) entry which is preliminary data.</text>
</comment>
<dbReference type="EMBL" id="JBHRYQ010000001">
    <property type="protein sequence ID" value="MFC3809716.1"/>
    <property type="molecule type" value="Genomic_DNA"/>
</dbReference>
<dbReference type="InterPro" id="IPR032284">
    <property type="entry name" value="RecQ_Zn-bd"/>
</dbReference>
<feature type="domain" description="Helicase C-terminal" evidence="14">
    <location>
        <begin position="217"/>
        <end position="363"/>
    </location>
</feature>
<dbReference type="Gene3D" id="1.10.10.10">
    <property type="entry name" value="Winged helix-like DNA-binding domain superfamily/Winged helix DNA-binding domain"/>
    <property type="match status" value="1"/>
</dbReference>